<organism evidence="2 3">
    <name type="scientific">Novipirellula aureliae</name>
    <dbReference type="NCBI Taxonomy" id="2527966"/>
    <lineage>
        <taxon>Bacteria</taxon>
        <taxon>Pseudomonadati</taxon>
        <taxon>Planctomycetota</taxon>
        <taxon>Planctomycetia</taxon>
        <taxon>Pirellulales</taxon>
        <taxon>Pirellulaceae</taxon>
        <taxon>Novipirellula</taxon>
    </lineage>
</organism>
<dbReference type="EMBL" id="SJPY01000013">
    <property type="protein sequence ID" value="TWU33677.1"/>
    <property type="molecule type" value="Genomic_DNA"/>
</dbReference>
<protein>
    <submittedName>
        <fullName evidence="2">Uncharacterized protein</fullName>
    </submittedName>
</protein>
<accession>A0A5C6DD31</accession>
<proteinExistence type="predicted"/>
<gene>
    <name evidence="2" type="ORF">Q31b_57340</name>
</gene>
<dbReference type="RefSeq" id="WP_146602779.1">
    <property type="nucleotide sequence ID" value="NZ_SJPY01000013.1"/>
</dbReference>
<dbReference type="AlphaFoldDB" id="A0A5C6DD31"/>
<evidence type="ECO:0000313" key="3">
    <source>
        <dbReference type="Proteomes" id="UP000315471"/>
    </source>
</evidence>
<dbReference type="Proteomes" id="UP000315471">
    <property type="component" value="Unassembled WGS sequence"/>
</dbReference>
<reference evidence="2 3" key="1">
    <citation type="submission" date="2019-02" db="EMBL/GenBank/DDBJ databases">
        <title>Deep-cultivation of Planctomycetes and their phenomic and genomic characterization uncovers novel biology.</title>
        <authorList>
            <person name="Wiegand S."/>
            <person name="Jogler M."/>
            <person name="Boedeker C."/>
            <person name="Pinto D."/>
            <person name="Vollmers J."/>
            <person name="Rivas-Marin E."/>
            <person name="Kohn T."/>
            <person name="Peeters S.H."/>
            <person name="Heuer A."/>
            <person name="Rast P."/>
            <person name="Oberbeckmann S."/>
            <person name="Bunk B."/>
            <person name="Jeske O."/>
            <person name="Meyerdierks A."/>
            <person name="Storesund J.E."/>
            <person name="Kallscheuer N."/>
            <person name="Luecker S."/>
            <person name="Lage O.M."/>
            <person name="Pohl T."/>
            <person name="Merkel B.J."/>
            <person name="Hornburger P."/>
            <person name="Mueller R.-W."/>
            <person name="Bruemmer F."/>
            <person name="Labrenz M."/>
            <person name="Spormann A.M."/>
            <person name="Op Den Camp H."/>
            <person name="Overmann J."/>
            <person name="Amann R."/>
            <person name="Jetten M.S.M."/>
            <person name="Mascher T."/>
            <person name="Medema M.H."/>
            <person name="Devos D.P."/>
            <person name="Kaster A.-K."/>
            <person name="Ovreas L."/>
            <person name="Rohde M."/>
            <person name="Galperin M.Y."/>
            <person name="Jogler C."/>
        </authorList>
    </citation>
    <scope>NUCLEOTIDE SEQUENCE [LARGE SCALE GENOMIC DNA]</scope>
    <source>
        <strain evidence="2 3">Q31b</strain>
    </source>
</reference>
<name>A0A5C6DD31_9BACT</name>
<evidence type="ECO:0000256" key="1">
    <source>
        <dbReference type="SAM" id="MobiDB-lite"/>
    </source>
</evidence>
<feature type="compositionally biased region" description="Basic and acidic residues" evidence="1">
    <location>
        <begin position="36"/>
        <end position="59"/>
    </location>
</feature>
<comment type="caution">
    <text evidence="2">The sequence shown here is derived from an EMBL/GenBank/DDBJ whole genome shotgun (WGS) entry which is preliminary data.</text>
</comment>
<sequence length="81" mass="8540">MMEDAATGGCPAEDDTKRGTSGVVRSPVVAASMESAAERPSGDRASENEAEKTDRDSHQPNETLLYSAFCFSPTVTDASKN</sequence>
<evidence type="ECO:0000313" key="2">
    <source>
        <dbReference type="EMBL" id="TWU33677.1"/>
    </source>
</evidence>
<feature type="region of interest" description="Disordered" evidence="1">
    <location>
        <begin position="1"/>
        <end position="65"/>
    </location>
</feature>
<keyword evidence="3" id="KW-1185">Reference proteome</keyword>